<gene>
    <name evidence="3" type="ORF">D5R55_29950</name>
</gene>
<feature type="signal peptide" evidence="2">
    <location>
        <begin position="1"/>
        <end position="34"/>
    </location>
</feature>
<reference evidence="3 4" key="1">
    <citation type="submission" date="2018-12" db="EMBL/GenBank/DDBJ databases">
        <title>Cadmium resistance mechanism in endophytic bacteria Burkholderia cenocepacia YG-3.</title>
        <authorList>
            <person name="Zhang X."/>
            <person name="Wang X."/>
            <person name="Zhu Y."/>
        </authorList>
    </citation>
    <scope>NUCLEOTIDE SEQUENCE [LARGE SCALE GENOMIC DNA]</scope>
    <source>
        <strain evidence="3 4">YG-3</strain>
    </source>
</reference>
<evidence type="ECO:0000256" key="2">
    <source>
        <dbReference type="SAM" id="SignalP"/>
    </source>
</evidence>
<dbReference type="EMBL" id="CP034547">
    <property type="protein sequence ID" value="AZQ55083.1"/>
    <property type="molecule type" value="Genomic_DNA"/>
</dbReference>
<evidence type="ECO:0000313" key="4">
    <source>
        <dbReference type="Proteomes" id="UP000277191"/>
    </source>
</evidence>
<proteinExistence type="predicted"/>
<protein>
    <recommendedName>
        <fullName evidence="5">Lipoprotein</fullName>
    </recommendedName>
</protein>
<evidence type="ECO:0000256" key="1">
    <source>
        <dbReference type="SAM" id="MobiDB-lite"/>
    </source>
</evidence>
<accession>A0A3Q9F8K6</accession>
<keyword evidence="2" id="KW-0732">Signal</keyword>
<sequence length="268" mass="28803">MSHLARRSLYVRHVRPLVATIAALLACAPAASFAGWYEIANYTGTIGNAPVHVSLQTYDAINHNDAGRWRVDGSYYYDAHRKPIPLRGHREPDGRLTLCEASSPASNADSPVVPAASPSRPKPCPIALTVAGKTAAGTWDDGRNTLPITLNEVGRLNDTDTQHLQLDGSVDIPMWYRTKTHMLVGVYALSDKCGVAMQSLRAVNIATGRIDRTVALDCDAGMVMTSIYANVSGDAQRPGHVSVEFRGGKMGYQQDVSLGLPSSSSKSK</sequence>
<dbReference type="AlphaFoldDB" id="A0A3Q9F8K6"/>
<dbReference type="Proteomes" id="UP000277191">
    <property type="component" value="Chromosome 3"/>
</dbReference>
<feature type="chain" id="PRO_5018591863" description="Lipoprotein" evidence="2">
    <location>
        <begin position="35"/>
        <end position="268"/>
    </location>
</feature>
<evidence type="ECO:0000313" key="3">
    <source>
        <dbReference type="EMBL" id="AZQ55083.1"/>
    </source>
</evidence>
<dbReference type="PROSITE" id="PS51257">
    <property type="entry name" value="PROKAR_LIPOPROTEIN"/>
    <property type="match status" value="1"/>
</dbReference>
<dbReference type="RefSeq" id="WP_126368341.1">
    <property type="nucleotide sequence ID" value="NZ_CP034547.1"/>
</dbReference>
<organism evidence="3 4">
    <name type="scientific">Burkholderia cenocepacia</name>
    <dbReference type="NCBI Taxonomy" id="95486"/>
    <lineage>
        <taxon>Bacteria</taxon>
        <taxon>Pseudomonadati</taxon>
        <taxon>Pseudomonadota</taxon>
        <taxon>Betaproteobacteria</taxon>
        <taxon>Burkholderiales</taxon>
        <taxon>Burkholderiaceae</taxon>
        <taxon>Burkholderia</taxon>
        <taxon>Burkholderia cepacia complex</taxon>
    </lineage>
</organism>
<feature type="compositionally biased region" description="Low complexity" evidence="1">
    <location>
        <begin position="101"/>
        <end position="119"/>
    </location>
</feature>
<name>A0A3Q9F8K6_9BURK</name>
<feature type="region of interest" description="Disordered" evidence="1">
    <location>
        <begin position="101"/>
        <end position="120"/>
    </location>
</feature>
<evidence type="ECO:0008006" key="5">
    <source>
        <dbReference type="Google" id="ProtNLM"/>
    </source>
</evidence>